<dbReference type="InterPro" id="IPR000387">
    <property type="entry name" value="Tyr_Pase_dom"/>
</dbReference>
<dbReference type="EMBL" id="JARBDR010000657">
    <property type="protein sequence ID" value="KAJ8309159.1"/>
    <property type="molecule type" value="Genomic_DNA"/>
</dbReference>
<reference evidence="7 8" key="1">
    <citation type="submission" date="2022-12" db="EMBL/GenBank/DDBJ databases">
        <title>Chromosome-level genome of Tegillarca granosa.</title>
        <authorList>
            <person name="Kim J."/>
        </authorList>
    </citation>
    <scope>NUCLEOTIDE SEQUENCE [LARGE SCALE GENOMIC DNA]</scope>
    <source>
        <strain evidence="7">Teg-2019</strain>
        <tissue evidence="7">Adductor muscle</tissue>
    </source>
</reference>
<dbReference type="Pfam" id="PF00782">
    <property type="entry name" value="DSPc"/>
    <property type="match status" value="1"/>
</dbReference>
<dbReference type="InterPro" id="IPR029021">
    <property type="entry name" value="Prot-tyrosine_phosphatase-like"/>
</dbReference>
<dbReference type="InterPro" id="IPR000340">
    <property type="entry name" value="Dual-sp_phosphatase_cat-dom"/>
</dbReference>
<dbReference type="Gene3D" id="3.90.190.10">
    <property type="entry name" value="Protein tyrosine phosphatase superfamily"/>
    <property type="match status" value="1"/>
</dbReference>
<dbReference type="PROSITE" id="PS00383">
    <property type="entry name" value="TYR_PHOSPHATASE_1"/>
    <property type="match status" value="1"/>
</dbReference>
<feature type="domain" description="Tyrosine-protein phosphatase" evidence="5">
    <location>
        <begin position="1"/>
        <end position="137"/>
    </location>
</feature>
<dbReference type="EC" id="3.1.3.48" evidence="2"/>
<name>A0ABQ9EVF6_TEGGR</name>
<organism evidence="7 8">
    <name type="scientific">Tegillarca granosa</name>
    <name type="common">Malaysian cockle</name>
    <name type="synonym">Anadara granosa</name>
    <dbReference type="NCBI Taxonomy" id="220873"/>
    <lineage>
        <taxon>Eukaryota</taxon>
        <taxon>Metazoa</taxon>
        <taxon>Spiralia</taxon>
        <taxon>Lophotrochozoa</taxon>
        <taxon>Mollusca</taxon>
        <taxon>Bivalvia</taxon>
        <taxon>Autobranchia</taxon>
        <taxon>Pteriomorphia</taxon>
        <taxon>Arcoida</taxon>
        <taxon>Arcoidea</taxon>
        <taxon>Arcidae</taxon>
        <taxon>Tegillarca</taxon>
    </lineage>
</organism>
<feature type="domain" description="Tyrosine specific protein phosphatases" evidence="6">
    <location>
        <begin position="58"/>
        <end position="115"/>
    </location>
</feature>
<comment type="caution">
    <text evidence="7">The sequence shown here is derived from an EMBL/GenBank/DDBJ whole genome shotgun (WGS) entry which is preliminary data.</text>
</comment>
<evidence type="ECO:0000313" key="7">
    <source>
        <dbReference type="EMBL" id="KAJ8309159.1"/>
    </source>
</evidence>
<dbReference type="Proteomes" id="UP001217089">
    <property type="component" value="Unassembled WGS sequence"/>
</dbReference>
<dbReference type="PANTHER" id="PTHR10159">
    <property type="entry name" value="DUAL SPECIFICITY PROTEIN PHOSPHATASE"/>
    <property type="match status" value="1"/>
</dbReference>
<dbReference type="InterPro" id="IPR008343">
    <property type="entry name" value="MKP"/>
</dbReference>
<accession>A0ABQ9EVF6</accession>
<evidence type="ECO:0000259" key="5">
    <source>
        <dbReference type="PROSITE" id="PS50054"/>
    </source>
</evidence>
<dbReference type="SUPFAM" id="SSF52799">
    <property type="entry name" value="(Phosphotyrosine protein) phosphatases II"/>
    <property type="match status" value="1"/>
</dbReference>
<evidence type="ECO:0000256" key="2">
    <source>
        <dbReference type="ARBA" id="ARBA00013064"/>
    </source>
</evidence>
<gene>
    <name evidence="7" type="ORF">KUTeg_014033</name>
</gene>
<dbReference type="InterPro" id="IPR016130">
    <property type="entry name" value="Tyr_Pase_AS"/>
</dbReference>
<keyword evidence="8" id="KW-1185">Reference proteome</keyword>
<evidence type="ECO:0000256" key="1">
    <source>
        <dbReference type="ARBA" id="ARBA00008601"/>
    </source>
</evidence>
<evidence type="ECO:0000259" key="6">
    <source>
        <dbReference type="PROSITE" id="PS50056"/>
    </source>
</evidence>
<dbReference type="InterPro" id="IPR020422">
    <property type="entry name" value="TYR_PHOSPHATASE_DUAL_dom"/>
</dbReference>
<evidence type="ECO:0000256" key="4">
    <source>
        <dbReference type="ARBA" id="ARBA00022912"/>
    </source>
</evidence>
<evidence type="ECO:0000313" key="8">
    <source>
        <dbReference type="Proteomes" id="UP001217089"/>
    </source>
</evidence>
<dbReference type="SMART" id="SM00195">
    <property type="entry name" value="DSPc"/>
    <property type="match status" value="1"/>
</dbReference>
<proteinExistence type="inferred from homology"/>
<sequence>MQLQLCNERDAADLQRIKELDISYVLNITSHVPKYFEGQGIKYKRLPASDSACQNLRQYFEEGIEFIDEARQNGANILVHCHAGVSRSATLTIAYILKHSKMTMMDTYRYVKGKRAIISPNFNFMGQLMEFEQSLNQGTTKRILHPQLQGVESAL</sequence>
<comment type="similarity">
    <text evidence="1">Belongs to the protein-tyrosine phosphatase family. Non-receptor class dual specificity subfamily.</text>
</comment>
<keyword evidence="4" id="KW-0904">Protein phosphatase</keyword>
<protein>
    <recommendedName>
        <fullName evidence="2">protein-tyrosine-phosphatase</fullName>
        <ecNumber evidence="2">3.1.3.48</ecNumber>
    </recommendedName>
</protein>
<dbReference type="PROSITE" id="PS50056">
    <property type="entry name" value="TYR_PHOSPHATASE_2"/>
    <property type="match status" value="1"/>
</dbReference>
<evidence type="ECO:0000256" key="3">
    <source>
        <dbReference type="ARBA" id="ARBA00022801"/>
    </source>
</evidence>
<keyword evidence="3" id="KW-0378">Hydrolase</keyword>
<dbReference type="PANTHER" id="PTHR10159:SF528">
    <property type="entry name" value="PUCKERED, ISOFORM A"/>
    <property type="match status" value="1"/>
</dbReference>
<dbReference type="PROSITE" id="PS50054">
    <property type="entry name" value="TYR_PHOSPHATASE_DUAL"/>
    <property type="match status" value="1"/>
</dbReference>
<dbReference type="PRINTS" id="PR01764">
    <property type="entry name" value="MAPKPHPHTASE"/>
</dbReference>